<feature type="signal peptide" evidence="1">
    <location>
        <begin position="1"/>
        <end position="27"/>
    </location>
</feature>
<gene>
    <name evidence="2" type="ORF">SE16_03950</name>
</gene>
<dbReference type="AlphaFoldDB" id="A0A0P6YIX1"/>
<evidence type="ECO:0000313" key="3">
    <source>
        <dbReference type="Proteomes" id="UP000050502"/>
    </source>
</evidence>
<feature type="chain" id="PRO_5006133648" description="Secreted protein" evidence="1">
    <location>
        <begin position="28"/>
        <end position="131"/>
    </location>
</feature>
<evidence type="ECO:0000256" key="1">
    <source>
        <dbReference type="SAM" id="SignalP"/>
    </source>
</evidence>
<protein>
    <recommendedName>
        <fullName evidence="4">Secreted protein</fullName>
    </recommendedName>
</protein>
<sequence>MGMRHIHYYITTVFALILVFHSNVAMAQGPVYTPYQFETFNGGACTAGWAVERIQSVDCTGDTVLVDSDITKRENTRLWRNDLFPAPGQPWALEVRYRYPSLRGYGTDALVVFEAAYNGEQSCVFSLPMRD</sequence>
<keyword evidence="1" id="KW-0732">Signal</keyword>
<dbReference type="EMBL" id="LGKN01000003">
    <property type="protein sequence ID" value="KPL89579.1"/>
    <property type="molecule type" value="Genomic_DNA"/>
</dbReference>
<name>A0A0P6YIX1_9CHLR</name>
<evidence type="ECO:0000313" key="2">
    <source>
        <dbReference type="EMBL" id="KPL89579.1"/>
    </source>
</evidence>
<evidence type="ECO:0008006" key="4">
    <source>
        <dbReference type="Google" id="ProtNLM"/>
    </source>
</evidence>
<proteinExistence type="predicted"/>
<accession>A0A0P6YIX1</accession>
<reference evidence="2 3" key="1">
    <citation type="submission" date="2015-07" db="EMBL/GenBank/DDBJ databases">
        <title>Whole genome sequence of Ardenticatena maritima DSM 23922.</title>
        <authorList>
            <person name="Hemp J."/>
            <person name="Ward L.M."/>
            <person name="Pace L.A."/>
            <person name="Fischer W.W."/>
        </authorList>
    </citation>
    <scope>NUCLEOTIDE SEQUENCE [LARGE SCALE GENOMIC DNA]</scope>
    <source>
        <strain evidence="2 3">110S</strain>
    </source>
</reference>
<organism evidence="2 3">
    <name type="scientific">Ardenticatena maritima</name>
    <dbReference type="NCBI Taxonomy" id="872965"/>
    <lineage>
        <taxon>Bacteria</taxon>
        <taxon>Bacillati</taxon>
        <taxon>Chloroflexota</taxon>
        <taxon>Ardenticatenia</taxon>
        <taxon>Ardenticatenales</taxon>
        <taxon>Ardenticatenaceae</taxon>
        <taxon>Ardenticatena</taxon>
    </lineage>
</organism>
<dbReference type="Proteomes" id="UP000050502">
    <property type="component" value="Unassembled WGS sequence"/>
</dbReference>
<comment type="caution">
    <text evidence="2">The sequence shown here is derived from an EMBL/GenBank/DDBJ whole genome shotgun (WGS) entry which is preliminary data.</text>
</comment>